<feature type="compositionally biased region" description="Basic and acidic residues" evidence="2">
    <location>
        <begin position="393"/>
        <end position="409"/>
    </location>
</feature>
<protein>
    <submittedName>
        <fullName evidence="3">Uncharacterized protein</fullName>
    </submittedName>
</protein>
<reference evidence="3 4" key="1">
    <citation type="submission" date="2016-01" db="EMBL/GenBank/DDBJ databases">
        <title>The new phylogeny of the genus Mycobacterium.</title>
        <authorList>
            <person name="Tarcisio F."/>
            <person name="Conor M."/>
            <person name="Antonella G."/>
            <person name="Elisabetta G."/>
            <person name="Giulia F.S."/>
            <person name="Sara T."/>
            <person name="Anna F."/>
            <person name="Clotilde B."/>
            <person name="Roberto B."/>
            <person name="Veronica D.S."/>
            <person name="Fabio R."/>
            <person name="Monica P."/>
            <person name="Olivier J."/>
            <person name="Enrico T."/>
            <person name="Nicola S."/>
        </authorList>
    </citation>
    <scope>NUCLEOTIDE SEQUENCE [LARGE SCALE GENOMIC DNA]</scope>
    <source>
        <strain evidence="3 4">DSM 44160</strain>
    </source>
</reference>
<feature type="coiled-coil region" evidence="1">
    <location>
        <begin position="320"/>
        <end position="347"/>
    </location>
</feature>
<evidence type="ECO:0000256" key="2">
    <source>
        <dbReference type="SAM" id="MobiDB-lite"/>
    </source>
</evidence>
<feature type="region of interest" description="Disordered" evidence="2">
    <location>
        <begin position="385"/>
        <end position="409"/>
    </location>
</feature>
<proteinExistence type="predicted"/>
<dbReference type="Proteomes" id="UP000193928">
    <property type="component" value="Unassembled WGS sequence"/>
</dbReference>
<evidence type="ECO:0000313" key="4">
    <source>
        <dbReference type="Proteomes" id="UP000193928"/>
    </source>
</evidence>
<dbReference type="AlphaFoldDB" id="A0A1X1WZ86"/>
<keyword evidence="1" id="KW-0175">Coiled coil</keyword>
<accession>A0A1X1WZ86</accession>
<gene>
    <name evidence="3" type="ORF">AWC08_20390</name>
</gene>
<evidence type="ECO:0000313" key="3">
    <source>
        <dbReference type="EMBL" id="ORV91859.1"/>
    </source>
</evidence>
<organism evidence="3 4">
    <name type="scientific">Mycobacterium gordonae</name>
    <dbReference type="NCBI Taxonomy" id="1778"/>
    <lineage>
        <taxon>Bacteria</taxon>
        <taxon>Bacillati</taxon>
        <taxon>Actinomycetota</taxon>
        <taxon>Actinomycetes</taxon>
        <taxon>Mycobacteriales</taxon>
        <taxon>Mycobacteriaceae</taxon>
        <taxon>Mycobacterium</taxon>
    </lineage>
</organism>
<name>A0A1X1WZ86_MYCGO</name>
<evidence type="ECO:0000256" key="1">
    <source>
        <dbReference type="SAM" id="Coils"/>
    </source>
</evidence>
<sequence length="409" mass="44890">MLEPETVVVAYHDEGLLIGGEPEAVESYLTRLRTAAGRTVQVAGIDTSSAANAAALTAGAASIVGTCGKYVQLHPDSLTALKNGNLIPGTDGFFRMMTRSGDGKFLTQLQWRPATFGPEAMVSAQLIAVQMALTSAIAEVAEAVQRVEGKVESLLELVKATRAGDVLGNNQTISRMVESLDRYGSLPDAYWDSVASLGSALNVTVEQLRDHVRRIVGSFDRGLPVQERAKTLRVAIKDNRLGETLSLLIVAEASLYKWQRLKLERIKTTQPEQLLRAIDEARELVADQLGEDAKIYRDAKQVLDGFAKPEAVEGFRFFAVRELATHRAELREELDRFAKARRHQIEEWEDFHIPSFLDAATARLEQAKTSAGRLLRSAGEELAQLGNRLADPSSEKKPDAKPAERDNMN</sequence>
<dbReference type="EMBL" id="LQOY01000053">
    <property type="protein sequence ID" value="ORV91859.1"/>
    <property type="molecule type" value="Genomic_DNA"/>
</dbReference>
<keyword evidence="4" id="KW-1185">Reference proteome</keyword>
<comment type="caution">
    <text evidence="3">The sequence shown here is derived from an EMBL/GenBank/DDBJ whole genome shotgun (WGS) entry which is preliminary data.</text>
</comment>